<dbReference type="RefSeq" id="XP_022472018.1">
    <property type="nucleotide sequence ID" value="XM_022621503.1"/>
</dbReference>
<name>A0A1G4B0G0_9PEZI</name>
<evidence type="ECO:0000313" key="3">
    <source>
        <dbReference type="Proteomes" id="UP000176998"/>
    </source>
</evidence>
<dbReference type="GeneID" id="34563013"/>
<proteinExistence type="predicted"/>
<organism evidence="2 3">
    <name type="scientific">Colletotrichum orchidophilum</name>
    <dbReference type="NCBI Taxonomy" id="1209926"/>
    <lineage>
        <taxon>Eukaryota</taxon>
        <taxon>Fungi</taxon>
        <taxon>Dikarya</taxon>
        <taxon>Ascomycota</taxon>
        <taxon>Pezizomycotina</taxon>
        <taxon>Sordariomycetes</taxon>
        <taxon>Hypocreomycetidae</taxon>
        <taxon>Glomerellales</taxon>
        <taxon>Glomerellaceae</taxon>
        <taxon>Colletotrichum</taxon>
    </lineage>
</organism>
<gene>
    <name evidence="2" type="ORF">CORC01_09874</name>
</gene>
<keyword evidence="3" id="KW-1185">Reference proteome</keyword>
<evidence type="ECO:0000256" key="1">
    <source>
        <dbReference type="SAM" id="MobiDB-lite"/>
    </source>
</evidence>
<feature type="region of interest" description="Disordered" evidence="1">
    <location>
        <begin position="167"/>
        <end position="196"/>
    </location>
</feature>
<dbReference type="Proteomes" id="UP000176998">
    <property type="component" value="Unassembled WGS sequence"/>
</dbReference>
<reference evidence="2 3" key="1">
    <citation type="submission" date="2016-09" db="EMBL/GenBank/DDBJ databases">
        <authorList>
            <person name="Capua I."/>
            <person name="De Benedictis P."/>
            <person name="Joannis T."/>
            <person name="Lombin L.H."/>
            <person name="Cattoli G."/>
        </authorList>
    </citation>
    <scope>NUCLEOTIDE SEQUENCE [LARGE SCALE GENOMIC DNA]</scope>
    <source>
        <strain evidence="2 3">IMI 309357</strain>
    </source>
</reference>
<comment type="caution">
    <text evidence="2">The sequence shown here is derived from an EMBL/GenBank/DDBJ whole genome shotgun (WGS) entry which is preliminary data.</text>
</comment>
<dbReference type="AlphaFoldDB" id="A0A1G4B0G0"/>
<dbReference type="EMBL" id="MJBS01000092">
    <property type="protein sequence ID" value="OHE94856.1"/>
    <property type="molecule type" value="Genomic_DNA"/>
</dbReference>
<evidence type="ECO:0000313" key="2">
    <source>
        <dbReference type="EMBL" id="OHE94856.1"/>
    </source>
</evidence>
<sequence>MSCCVRRAAVQTIAMTIEPVIQPADAAEQWAQTDCSTDPKQYSSRHVHSGSGWPPGLNHFTIEPNIECQQGHYPSQHYVTGLEPTVAEFHAHSIHQKSEEGTWDTHLQHIHNKSHHENELDTHTHQEPQTTTSIAAYPLPHAPPSAPTSTPINHHLAALRQLPLQINLPRNLHPPPPSTDSNYPPRKPHETHSIPATPSFTAAQRNLILKACEITVAIASAGADGTSSSPQAIDSELYAFVEQASVVLREATLPRAEGDIWCLADRGRPGSCNAYGGDTCWMGDAGRVVSN</sequence>
<protein>
    <submittedName>
        <fullName evidence="2">Uncharacterized protein</fullName>
    </submittedName>
</protein>
<accession>A0A1G4B0G0</accession>